<keyword evidence="4" id="KW-1003">Cell membrane</keyword>
<proteinExistence type="predicted"/>
<comment type="pathway">
    <text evidence="3">Porphyrin-containing compound metabolism; protoheme biosynthesis.</text>
</comment>
<dbReference type="RefSeq" id="WP_242282884.1">
    <property type="nucleotide sequence ID" value="NZ_JAKKSL010000001.1"/>
</dbReference>
<evidence type="ECO:0000256" key="4">
    <source>
        <dbReference type="ARBA" id="ARBA00022475"/>
    </source>
</evidence>
<dbReference type="InterPro" id="IPR011990">
    <property type="entry name" value="TPR-like_helical_dom_sf"/>
</dbReference>
<dbReference type="Pfam" id="PF07219">
    <property type="entry name" value="HemY_N"/>
    <property type="match status" value="1"/>
</dbReference>
<dbReference type="InterPro" id="IPR005254">
    <property type="entry name" value="Heme_biosyn_assoc_TPR_pro"/>
</dbReference>
<dbReference type="InterPro" id="IPR010817">
    <property type="entry name" value="HemY_N"/>
</dbReference>
<keyword evidence="6 10" id="KW-0812">Transmembrane</keyword>
<evidence type="ECO:0000259" key="11">
    <source>
        <dbReference type="Pfam" id="PF07219"/>
    </source>
</evidence>
<protein>
    <submittedName>
        <fullName evidence="12">Heme biosynthesis protein HemY</fullName>
    </submittedName>
</protein>
<keyword evidence="5" id="KW-0997">Cell inner membrane</keyword>
<accession>A0ABS9WXR4</accession>
<evidence type="ECO:0000313" key="12">
    <source>
        <dbReference type="EMBL" id="MCI2282282.1"/>
    </source>
</evidence>
<dbReference type="EMBL" id="JAKKSL010000001">
    <property type="protein sequence ID" value="MCI2282282.1"/>
    <property type="molecule type" value="Genomic_DNA"/>
</dbReference>
<dbReference type="Gene3D" id="1.25.40.10">
    <property type="entry name" value="Tetratricopeptide repeat domain"/>
    <property type="match status" value="1"/>
</dbReference>
<keyword evidence="8 10" id="KW-0472">Membrane</keyword>
<evidence type="ECO:0000256" key="2">
    <source>
        <dbReference type="ARBA" id="ARBA00004429"/>
    </source>
</evidence>
<evidence type="ECO:0000256" key="3">
    <source>
        <dbReference type="ARBA" id="ARBA00004744"/>
    </source>
</evidence>
<evidence type="ECO:0000256" key="9">
    <source>
        <dbReference type="ARBA" id="ARBA00023244"/>
    </source>
</evidence>
<organism evidence="12 13">
    <name type="scientific">Colwellia maritima</name>
    <dbReference type="NCBI Taxonomy" id="2912588"/>
    <lineage>
        <taxon>Bacteria</taxon>
        <taxon>Pseudomonadati</taxon>
        <taxon>Pseudomonadota</taxon>
        <taxon>Gammaproteobacteria</taxon>
        <taxon>Alteromonadales</taxon>
        <taxon>Colwelliaceae</taxon>
        <taxon>Colwellia</taxon>
    </lineage>
</organism>
<evidence type="ECO:0000256" key="7">
    <source>
        <dbReference type="ARBA" id="ARBA00022989"/>
    </source>
</evidence>
<reference evidence="12" key="1">
    <citation type="submission" date="2022-01" db="EMBL/GenBank/DDBJ databases">
        <title>Colwellia maritima, isolated from seawater.</title>
        <authorList>
            <person name="Kristyanto S."/>
            <person name="Jung J."/>
            <person name="Jeon C.O."/>
        </authorList>
    </citation>
    <scope>NUCLEOTIDE SEQUENCE</scope>
    <source>
        <strain evidence="12">MSW7</strain>
    </source>
</reference>
<keyword evidence="7 10" id="KW-1133">Transmembrane helix</keyword>
<dbReference type="Proteomes" id="UP001139646">
    <property type="component" value="Unassembled WGS sequence"/>
</dbReference>
<dbReference type="NCBIfam" id="TIGR00540">
    <property type="entry name" value="TPR_hemY_coli"/>
    <property type="match status" value="1"/>
</dbReference>
<sequence>MIRFIIIIALFFTMLALSPLLIDEKGYILIAMGETIIELTVLSAAILFLLFAISAFIIVKMLRGGFKLSFNAWHTVAFASRRRGIANFNKGLAAYMLEDYENAEQLFAKSAEPAKRQSQSAYLLAAAASAKQNLDANTNHYLDLLAQESQKNNDTDLASVIVKVKLLMNQARSEAYKKARVLIDDNHKQIGHDTRLLTLEIDLCIIEKRFEAAVAWLSAARKAKSISDKQIQAWEDQAYYGVFNDLITKQDNASLQTYWKSLGRKIKQREAVLFTYCQVLAEHNISEPLTELITPVLKKEPNVQFLKRLRTLPIKQSEPLIAIVQKHLHNDKHSAQWLSCLGHLALMSEQWSMAEKAFGSLVKLEANQQTKQYDKEDLRAFAQALMAEGQHQAANEVWVKVNEFPTQS</sequence>
<evidence type="ECO:0000256" key="10">
    <source>
        <dbReference type="SAM" id="Phobius"/>
    </source>
</evidence>
<gene>
    <name evidence="12" type="ORF">L3081_01265</name>
</gene>
<evidence type="ECO:0000256" key="1">
    <source>
        <dbReference type="ARBA" id="ARBA00002962"/>
    </source>
</evidence>
<feature type="transmembrane region" description="Helical" evidence="10">
    <location>
        <begin position="36"/>
        <end position="59"/>
    </location>
</feature>
<keyword evidence="9" id="KW-0627">Porphyrin biosynthesis</keyword>
<comment type="subcellular location">
    <subcellularLocation>
        <location evidence="2">Cell inner membrane</location>
        <topology evidence="2">Multi-pass membrane protein</topology>
    </subcellularLocation>
</comment>
<feature type="domain" description="HemY N-terminal" evidence="11">
    <location>
        <begin position="26"/>
        <end position="132"/>
    </location>
</feature>
<evidence type="ECO:0000256" key="5">
    <source>
        <dbReference type="ARBA" id="ARBA00022519"/>
    </source>
</evidence>
<evidence type="ECO:0000256" key="8">
    <source>
        <dbReference type="ARBA" id="ARBA00023136"/>
    </source>
</evidence>
<evidence type="ECO:0000313" key="13">
    <source>
        <dbReference type="Proteomes" id="UP001139646"/>
    </source>
</evidence>
<comment type="function">
    <text evidence="1">Involved in a late step of protoheme IX synthesis.</text>
</comment>
<evidence type="ECO:0000256" key="6">
    <source>
        <dbReference type="ARBA" id="ARBA00022692"/>
    </source>
</evidence>
<comment type="caution">
    <text evidence="12">The sequence shown here is derived from an EMBL/GenBank/DDBJ whole genome shotgun (WGS) entry which is preliminary data.</text>
</comment>
<keyword evidence="13" id="KW-1185">Reference proteome</keyword>
<dbReference type="SUPFAM" id="SSF48452">
    <property type="entry name" value="TPR-like"/>
    <property type="match status" value="1"/>
</dbReference>
<name>A0ABS9WXR4_9GAMM</name>